<protein>
    <submittedName>
        <fullName evidence="1">Uncharacterized protein</fullName>
    </submittedName>
</protein>
<sequence>MLNMTSTTGSCVRLPSIRLTCLALSSVLLGQVSFPGNTTYTSSLESYFSLQEAAVHPDCIVSPQTAQDVSTVVRILTSTHERPGSLSSPTCCQFAIRSGGHAISAGAANIAGGVTIDLSGLSKITLSSVAEGTAPTVSAGVGSTWGAVYDYLDGLGLGVNGGRVAGIGVGGLTLGGGISYFGPRFGWTCDNVVNFEVVLANGTLINANDAENPDLLWALRGGANNFGVVTRVDLQTFPQGDLWGGQVIRPFETAEAQMTALAAFNDPEAYDEFASLITTFAYSGDEDLQFVVNNIEYTKPVANPPIFHSLTSMPALSSTQRITNMSDLAAESASGYPDGFRQATATLTIASSVEAINATVLAWNASIASVRAIQGILWSVNMDPLPPQLYAKYATANSLGLTNRKGRSLIILDMSIRWSDAEDDGAVEEAVAALITNIERDVGELDALDPFLYSNYAAAWQQPIIGYGEDSVERLQRVQSVYDPERVFTVLVPGGFKISDGLK</sequence>
<organism evidence="1 2">
    <name type="scientific">Hypoxylon rubiginosum</name>
    <dbReference type="NCBI Taxonomy" id="110542"/>
    <lineage>
        <taxon>Eukaryota</taxon>
        <taxon>Fungi</taxon>
        <taxon>Dikarya</taxon>
        <taxon>Ascomycota</taxon>
        <taxon>Pezizomycotina</taxon>
        <taxon>Sordariomycetes</taxon>
        <taxon>Xylariomycetidae</taxon>
        <taxon>Xylariales</taxon>
        <taxon>Hypoxylaceae</taxon>
        <taxon>Hypoxylon</taxon>
    </lineage>
</organism>
<evidence type="ECO:0000313" key="2">
    <source>
        <dbReference type="Proteomes" id="UP001497680"/>
    </source>
</evidence>
<keyword evidence="2" id="KW-1185">Reference proteome</keyword>
<dbReference type="EMBL" id="MU394321">
    <property type="protein sequence ID" value="KAI6085823.1"/>
    <property type="molecule type" value="Genomic_DNA"/>
</dbReference>
<dbReference type="Proteomes" id="UP001497680">
    <property type="component" value="Unassembled WGS sequence"/>
</dbReference>
<evidence type="ECO:0000313" key="1">
    <source>
        <dbReference type="EMBL" id="KAI6085823.1"/>
    </source>
</evidence>
<reference evidence="1 2" key="1">
    <citation type="journal article" date="2022" name="New Phytol.">
        <title>Ecological generalism drives hyperdiversity of secondary metabolite gene clusters in xylarialean endophytes.</title>
        <authorList>
            <person name="Franco M.E.E."/>
            <person name="Wisecaver J.H."/>
            <person name="Arnold A.E."/>
            <person name="Ju Y.M."/>
            <person name="Slot J.C."/>
            <person name="Ahrendt S."/>
            <person name="Moore L.P."/>
            <person name="Eastman K.E."/>
            <person name="Scott K."/>
            <person name="Konkel Z."/>
            <person name="Mondo S.J."/>
            <person name="Kuo A."/>
            <person name="Hayes R.D."/>
            <person name="Haridas S."/>
            <person name="Andreopoulos B."/>
            <person name="Riley R."/>
            <person name="LaButti K."/>
            <person name="Pangilinan J."/>
            <person name="Lipzen A."/>
            <person name="Amirebrahimi M."/>
            <person name="Yan J."/>
            <person name="Adam C."/>
            <person name="Keymanesh K."/>
            <person name="Ng V."/>
            <person name="Louie K."/>
            <person name="Northen T."/>
            <person name="Drula E."/>
            <person name="Henrissat B."/>
            <person name="Hsieh H.M."/>
            <person name="Youens-Clark K."/>
            <person name="Lutzoni F."/>
            <person name="Miadlikowska J."/>
            <person name="Eastwood D.C."/>
            <person name="Hamelin R.C."/>
            <person name="Grigoriev I.V."/>
            <person name="U'Ren J.M."/>
        </authorList>
    </citation>
    <scope>NUCLEOTIDE SEQUENCE [LARGE SCALE GENOMIC DNA]</scope>
    <source>
        <strain evidence="1 2">ER1909</strain>
    </source>
</reference>
<gene>
    <name evidence="1" type="ORF">F4821DRAFT_279022</name>
</gene>
<proteinExistence type="predicted"/>
<accession>A0ACC0CZT6</accession>
<comment type="caution">
    <text evidence="1">The sequence shown here is derived from an EMBL/GenBank/DDBJ whole genome shotgun (WGS) entry which is preliminary data.</text>
</comment>
<name>A0ACC0CZT6_9PEZI</name>